<organism evidence="2 3">
    <name type="scientific">Amborella trichopoda</name>
    <dbReference type="NCBI Taxonomy" id="13333"/>
    <lineage>
        <taxon>Eukaryota</taxon>
        <taxon>Viridiplantae</taxon>
        <taxon>Streptophyta</taxon>
        <taxon>Embryophyta</taxon>
        <taxon>Tracheophyta</taxon>
        <taxon>Spermatophyta</taxon>
        <taxon>Magnoliopsida</taxon>
        <taxon>Amborellales</taxon>
        <taxon>Amborellaceae</taxon>
        <taxon>Amborella</taxon>
    </lineage>
</organism>
<keyword evidence="1" id="KW-0472">Membrane</keyword>
<dbReference type="Proteomes" id="UP000017836">
    <property type="component" value="Unassembled WGS sequence"/>
</dbReference>
<keyword evidence="3" id="KW-1185">Reference proteome</keyword>
<dbReference type="AlphaFoldDB" id="W1PLK4"/>
<dbReference type="EMBL" id="KI393256">
    <property type="protein sequence ID" value="ERN08561.1"/>
    <property type="molecule type" value="Genomic_DNA"/>
</dbReference>
<accession>W1PLK4</accession>
<evidence type="ECO:0000313" key="2">
    <source>
        <dbReference type="EMBL" id="ERN08561.1"/>
    </source>
</evidence>
<sequence>MPKLWVRVPSMVAYPVQIGPAPVSPILRVNLIGVIMVIFGLYCVLWAKEKDGIVKKKHAKGLLEGEKEIQGFLEGSKKENVSLQEEEE</sequence>
<proteinExistence type="predicted"/>
<name>W1PLK4_AMBTC</name>
<protein>
    <submittedName>
        <fullName evidence="2">Uncharacterized protein</fullName>
    </submittedName>
</protein>
<gene>
    <name evidence="2" type="ORF">AMTR_s00017p00100000</name>
</gene>
<reference evidence="3" key="1">
    <citation type="journal article" date="2013" name="Science">
        <title>The Amborella genome and the evolution of flowering plants.</title>
        <authorList>
            <consortium name="Amborella Genome Project"/>
        </authorList>
    </citation>
    <scope>NUCLEOTIDE SEQUENCE [LARGE SCALE GENOMIC DNA]</scope>
</reference>
<keyword evidence="1" id="KW-0812">Transmembrane</keyword>
<feature type="transmembrane region" description="Helical" evidence="1">
    <location>
        <begin position="26"/>
        <end position="47"/>
    </location>
</feature>
<dbReference type="HOGENOM" id="CLU_2472072_0_0_1"/>
<keyword evidence="1" id="KW-1133">Transmembrane helix</keyword>
<evidence type="ECO:0000313" key="3">
    <source>
        <dbReference type="Proteomes" id="UP000017836"/>
    </source>
</evidence>
<dbReference type="Gramene" id="ERN08561">
    <property type="protein sequence ID" value="ERN08561"/>
    <property type="gene ID" value="AMTR_s00017p00100000"/>
</dbReference>
<evidence type="ECO:0000256" key="1">
    <source>
        <dbReference type="SAM" id="Phobius"/>
    </source>
</evidence>